<organism evidence="3 4">
    <name type="scientific">Clytia hemisphaerica</name>
    <dbReference type="NCBI Taxonomy" id="252671"/>
    <lineage>
        <taxon>Eukaryota</taxon>
        <taxon>Metazoa</taxon>
        <taxon>Cnidaria</taxon>
        <taxon>Hydrozoa</taxon>
        <taxon>Hydroidolina</taxon>
        <taxon>Leptothecata</taxon>
        <taxon>Obeliida</taxon>
        <taxon>Clytiidae</taxon>
        <taxon>Clytia</taxon>
    </lineage>
</organism>
<evidence type="ECO:0000256" key="1">
    <source>
        <dbReference type="SAM" id="Coils"/>
    </source>
</evidence>
<keyword evidence="1" id="KW-0175">Coiled coil</keyword>
<evidence type="ECO:0000259" key="2">
    <source>
        <dbReference type="Pfam" id="PF13613"/>
    </source>
</evidence>
<dbReference type="EnsemblMetazoa" id="CLYHEMT001808.1">
    <property type="protein sequence ID" value="CLYHEMP001808.1"/>
    <property type="gene ID" value="CLYHEMG001808"/>
</dbReference>
<dbReference type="InterPro" id="IPR027805">
    <property type="entry name" value="Transposase_HTH_dom"/>
</dbReference>
<dbReference type="Pfam" id="PF13613">
    <property type="entry name" value="HTH_Tnp_4"/>
    <property type="match status" value="1"/>
</dbReference>
<proteinExistence type="predicted"/>
<dbReference type="Proteomes" id="UP000594262">
    <property type="component" value="Unplaced"/>
</dbReference>
<name>A0A7M5TTW5_9CNID</name>
<feature type="domain" description="Transposase Helix-turn-helix" evidence="2">
    <location>
        <begin position="120"/>
        <end position="166"/>
    </location>
</feature>
<protein>
    <recommendedName>
        <fullName evidence="2">Transposase Helix-turn-helix domain-containing protein</fullName>
    </recommendedName>
</protein>
<dbReference type="AlphaFoldDB" id="A0A7M5TTW5"/>
<evidence type="ECO:0000313" key="3">
    <source>
        <dbReference type="EnsemblMetazoa" id="CLYHEMP001808.1"/>
    </source>
</evidence>
<reference evidence="3" key="1">
    <citation type="submission" date="2021-01" db="UniProtKB">
        <authorList>
            <consortium name="EnsemblMetazoa"/>
        </authorList>
    </citation>
    <scope>IDENTIFICATION</scope>
</reference>
<sequence length="183" mass="21378">MTLKEKTPSSPSKAKYRKQCLTLTEQLKQAQEKISKLETELAKKENLLKEERKKNIKNLSTIYDLQATEINYETLTLTQPNEKAIEYLCGIDLEKFNLIFDCIQPYTHLIPYPDNRKVTKFSLETQLLVTLTICRHGMDQKLMAFILNSSPSTVSRIFNAWVIFLQANRTITMRFRRCIIVQI</sequence>
<dbReference type="OrthoDB" id="5986349at2759"/>
<evidence type="ECO:0000313" key="4">
    <source>
        <dbReference type="Proteomes" id="UP000594262"/>
    </source>
</evidence>
<accession>A0A7M5TTW5</accession>
<keyword evidence="4" id="KW-1185">Reference proteome</keyword>
<feature type="coiled-coil region" evidence="1">
    <location>
        <begin position="13"/>
        <end position="54"/>
    </location>
</feature>